<organism evidence="2 3">
    <name type="scientific">Nocardia aurantia</name>
    <dbReference type="NCBI Taxonomy" id="2585199"/>
    <lineage>
        <taxon>Bacteria</taxon>
        <taxon>Bacillati</taxon>
        <taxon>Actinomycetota</taxon>
        <taxon>Actinomycetes</taxon>
        <taxon>Mycobacteriales</taxon>
        <taxon>Nocardiaceae</taxon>
        <taxon>Nocardia</taxon>
    </lineage>
</organism>
<feature type="domain" description="SnoaL-like" evidence="1">
    <location>
        <begin position="15"/>
        <end position="118"/>
    </location>
</feature>
<keyword evidence="3" id="KW-1185">Reference proteome</keyword>
<gene>
    <name evidence="2" type="ORF">NRB56_39750</name>
</gene>
<sequence length="128" mass="14397">MLDEQTVQKLLWHWDEGWNSGDLDTIMSPFATDVLFSSPFVPKLLGDPARLTLEGAGPLRDYVRYALEHAPGIRYTVDGSYSGTDTLVIVYTCHNPDGSTRNGSDFMRVGPDGTVAEWRCHYFREPDL</sequence>
<evidence type="ECO:0000313" key="3">
    <source>
        <dbReference type="Proteomes" id="UP000431401"/>
    </source>
</evidence>
<dbReference type="SUPFAM" id="SSF54427">
    <property type="entry name" value="NTF2-like"/>
    <property type="match status" value="1"/>
</dbReference>
<dbReference type="EMBL" id="WEGI01000008">
    <property type="protein sequence ID" value="MQY28391.1"/>
    <property type="molecule type" value="Genomic_DNA"/>
</dbReference>
<dbReference type="RefSeq" id="WP_319943239.1">
    <property type="nucleotide sequence ID" value="NZ_WEGI01000008.1"/>
</dbReference>
<evidence type="ECO:0000259" key="1">
    <source>
        <dbReference type="Pfam" id="PF12680"/>
    </source>
</evidence>
<accession>A0A7K0DRN0</accession>
<proteinExistence type="predicted"/>
<reference evidence="2 3" key="1">
    <citation type="submission" date="2019-10" db="EMBL/GenBank/DDBJ databases">
        <title>Nocardia macrotermitis sp. nov. and Nocardia aurantia sp. nov., isolated from the gut of fungus growing-termite Macrotermes natalensis.</title>
        <authorList>
            <person name="Benndorf R."/>
            <person name="Schwitalla J."/>
            <person name="Martin K."/>
            <person name="De Beer W."/>
            <person name="Kaster A.-K."/>
            <person name="Vollmers J."/>
            <person name="Poulsen M."/>
            <person name="Beemelmanns C."/>
        </authorList>
    </citation>
    <scope>NUCLEOTIDE SEQUENCE [LARGE SCALE GENOMIC DNA]</scope>
    <source>
        <strain evidence="2 3">RB56</strain>
    </source>
</reference>
<dbReference type="Proteomes" id="UP000431401">
    <property type="component" value="Unassembled WGS sequence"/>
</dbReference>
<comment type="caution">
    <text evidence="2">The sequence shown here is derived from an EMBL/GenBank/DDBJ whole genome shotgun (WGS) entry which is preliminary data.</text>
</comment>
<dbReference type="InterPro" id="IPR037401">
    <property type="entry name" value="SnoaL-like"/>
</dbReference>
<name>A0A7K0DRN0_9NOCA</name>
<protein>
    <recommendedName>
        <fullName evidence="1">SnoaL-like domain-containing protein</fullName>
    </recommendedName>
</protein>
<dbReference type="Gene3D" id="3.10.450.50">
    <property type="match status" value="1"/>
</dbReference>
<dbReference type="InterPro" id="IPR032710">
    <property type="entry name" value="NTF2-like_dom_sf"/>
</dbReference>
<dbReference type="AlphaFoldDB" id="A0A7K0DRN0"/>
<dbReference type="Pfam" id="PF12680">
    <property type="entry name" value="SnoaL_2"/>
    <property type="match status" value="1"/>
</dbReference>
<evidence type="ECO:0000313" key="2">
    <source>
        <dbReference type="EMBL" id="MQY28391.1"/>
    </source>
</evidence>